<evidence type="ECO:0000256" key="4">
    <source>
        <dbReference type="SAM" id="Phobius"/>
    </source>
</evidence>
<dbReference type="CDD" id="cd06439">
    <property type="entry name" value="CESA_like_1"/>
    <property type="match status" value="1"/>
</dbReference>
<evidence type="ECO:0000256" key="2">
    <source>
        <dbReference type="ARBA" id="ARBA00022676"/>
    </source>
</evidence>
<evidence type="ECO:0000256" key="3">
    <source>
        <dbReference type="ARBA" id="ARBA00022679"/>
    </source>
</evidence>
<feature type="transmembrane region" description="Helical" evidence="4">
    <location>
        <begin position="291"/>
        <end position="308"/>
    </location>
</feature>
<feature type="transmembrane region" description="Helical" evidence="4">
    <location>
        <begin position="6"/>
        <end position="26"/>
    </location>
</feature>
<dbReference type="Gene3D" id="3.90.550.10">
    <property type="entry name" value="Spore Coat Polysaccharide Biosynthesis Protein SpsA, Chain A"/>
    <property type="match status" value="1"/>
</dbReference>
<gene>
    <name evidence="5" type="ORF">L3V18_03910</name>
</gene>
<organism evidence="5 6">
    <name type="scientific">Marilutibacter chinensis</name>
    <dbReference type="NCBI Taxonomy" id="2912247"/>
    <lineage>
        <taxon>Bacteria</taxon>
        <taxon>Pseudomonadati</taxon>
        <taxon>Pseudomonadota</taxon>
        <taxon>Gammaproteobacteria</taxon>
        <taxon>Lysobacterales</taxon>
        <taxon>Lysobacteraceae</taxon>
        <taxon>Marilutibacter</taxon>
    </lineage>
</organism>
<evidence type="ECO:0000313" key="6">
    <source>
        <dbReference type="Proteomes" id="UP001430796"/>
    </source>
</evidence>
<keyword evidence="4" id="KW-1133">Transmembrane helix</keyword>
<keyword evidence="4" id="KW-0812">Transmembrane</keyword>
<reference evidence="5" key="1">
    <citation type="submission" date="2022-01" db="EMBL/GenBank/DDBJ databases">
        <title>Lysobacter chinensis sp. nov., a bacterium isolated from cow dung compost.</title>
        <authorList>
            <person name="Liu Y."/>
        </authorList>
    </citation>
    <scope>NUCLEOTIDE SEQUENCE</scope>
    <source>
        <strain evidence="5">TLK-CK17</strain>
    </source>
</reference>
<dbReference type="Proteomes" id="UP001430796">
    <property type="component" value="Unassembled WGS sequence"/>
</dbReference>
<dbReference type="Pfam" id="PF13641">
    <property type="entry name" value="Glyco_tranf_2_3"/>
    <property type="match status" value="1"/>
</dbReference>
<protein>
    <submittedName>
        <fullName evidence="5">Glycosyltransferase family 2 protein</fullName>
    </submittedName>
</protein>
<dbReference type="SUPFAM" id="SSF53448">
    <property type="entry name" value="Nucleotide-diphospho-sugar transferases"/>
    <property type="match status" value="1"/>
</dbReference>
<keyword evidence="2" id="KW-0328">Glycosyltransferase</keyword>
<keyword evidence="6" id="KW-1185">Reference proteome</keyword>
<keyword evidence="3" id="KW-0808">Transferase</keyword>
<comment type="caution">
    <text evidence="5">The sequence shown here is derived from an EMBL/GenBank/DDBJ whole genome shotgun (WGS) entry which is preliminary data.</text>
</comment>
<evidence type="ECO:0000256" key="1">
    <source>
        <dbReference type="ARBA" id="ARBA00006739"/>
    </source>
</evidence>
<comment type="similarity">
    <text evidence="1">Belongs to the glycosyltransferase 2 family.</text>
</comment>
<dbReference type="PANTHER" id="PTHR43630:SF1">
    <property type="entry name" value="POLY-BETA-1,6-N-ACETYL-D-GLUCOSAMINE SYNTHASE"/>
    <property type="match status" value="1"/>
</dbReference>
<feature type="transmembrane region" description="Helical" evidence="4">
    <location>
        <begin position="314"/>
        <end position="332"/>
    </location>
</feature>
<evidence type="ECO:0000313" key="5">
    <source>
        <dbReference type="EMBL" id="MCF7220935.1"/>
    </source>
</evidence>
<dbReference type="PANTHER" id="PTHR43630">
    <property type="entry name" value="POLY-BETA-1,6-N-ACETYL-D-GLUCOSAMINE SYNTHASE"/>
    <property type="match status" value="1"/>
</dbReference>
<dbReference type="RefSeq" id="WP_237053282.1">
    <property type="nucleotide sequence ID" value="NZ_JAKJPO010000001.1"/>
</dbReference>
<name>A0ABS9HRF8_9GAMM</name>
<sequence>MTEPMFWMSVAGVVLAYAGYPAYLVLRRSLDPWPVVPRAWTPPVDVLLVVHNAGDALEAKVANLQRLDYPAQRLTVHVVCDGCTDATAAVARRLASGRVRATVFAERRGKSACIGDLLPTLTGDVVLFVDVRQTLAPHALRALTAALADPSVGAASGELVIRDPTGFAAGVDAYWRYEKAIRRLESATGSMVGATGALYAARRQLIGPVPPGLILDDMWIPLSVADAGYRIVAVDDAIAVDHAPPDPAAEERRKRRTLSGNYQLLHRLPRLALPGAHPLSLRLWGHKWSRLLVPWLLATALASSALLAAAGSRLYLTLFLLQAGAYALAILGRRSAWLAGRFPPARVAAAFLSLNASAALALGDYLRNPRAHLWQTTRYQESGR</sequence>
<dbReference type="EMBL" id="JAKJPO010000001">
    <property type="protein sequence ID" value="MCF7220935.1"/>
    <property type="molecule type" value="Genomic_DNA"/>
</dbReference>
<reference evidence="5" key="2">
    <citation type="submission" date="2022-01" db="EMBL/GenBank/DDBJ databases">
        <authorList>
            <person name="Zhou L.Y."/>
        </authorList>
    </citation>
    <scope>NUCLEOTIDE SEQUENCE</scope>
    <source>
        <strain evidence="5">TLK-CK17</strain>
    </source>
</reference>
<accession>A0ABS9HRF8</accession>
<proteinExistence type="inferred from homology"/>
<keyword evidence="4" id="KW-0472">Membrane</keyword>
<dbReference type="InterPro" id="IPR029044">
    <property type="entry name" value="Nucleotide-diphossugar_trans"/>
</dbReference>